<sequence length="105" mass="12271">MFSLMSIFSHDRCRCPNQCHCHGEKVQISEDEFKKWVMKFDHNKDGRISRTELRDAIKSRGGWFCWLKSGRAMGEADVDGSVFIDEHEINCLVNFAEEKLRFKIG</sequence>
<dbReference type="PROSITE" id="PS00018">
    <property type="entry name" value="EF_HAND_1"/>
    <property type="match status" value="1"/>
</dbReference>
<evidence type="ECO:0000313" key="4">
    <source>
        <dbReference type="Proteomes" id="UP000231279"/>
    </source>
</evidence>
<accession>A0A2G9GJT6</accession>
<dbReference type="Pfam" id="PF13405">
    <property type="entry name" value="EF-hand_6"/>
    <property type="match status" value="1"/>
</dbReference>
<keyword evidence="4" id="KW-1185">Reference proteome</keyword>
<dbReference type="GO" id="GO:0005509">
    <property type="term" value="F:calcium ion binding"/>
    <property type="evidence" value="ECO:0007669"/>
    <property type="project" value="InterPro"/>
</dbReference>
<dbReference type="PROSITE" id="PS50222">
    <property type="entry name" value="EF_HAND_2"/>
    <property type="match status" value="1"/>
</dbReference>
<dbReference type="AlphaFoldDB" id="A0A2G9GJT6"/>
<comment type="caution">
    <text evidence="3">The sequence shown here is derived from an EMBL/GenBank/DDBJ whole genome shotgun (WGS) entry which is preliminary data.</text>
</comment>
<dbReference type="InterPro" id="IPR002048">
    <property type="entry name" value="EF_hand_dom"/>
</dbReference>
<evidence type="ECO:0000313" key="3">
    <source>
        <dbReference type="EMBL" id="PIN05536.1"/>
    </source>
</evidence>
<dbReference type="SUPFAM" id="SSF47473">
    <property type="entry name" value="EF-hand"/>
    <property type="match status" value="1"/>
</dbReference>
<reference evidence="4" key="1">
    <citation type="journal article" date="2018" name="Gigascience">
        <title>Genome assembly of the Pink Ipe (Handroanthus impetiginosus, Bignoniaceae), a highly valued, ecologically keystone Neotropical timber forest tree.</title>
        <authorList>
            <person name="Silva-Junior O.B."/>
            <person name="Grattapaglia D."/>
            <person name="Novaes E."/>
            <person name="Collevatti R.G."/>
        </authorList>
    </citation>
    <scope>NUCLEOTIDE SEQUENCE [LARGE SCALE GENOMIC DNA]</scope>
    <source>
        <strain evidence="4">cv. UFG-1</strain>
    </source>
</reference>
<feature type="domain" description="EF-hand" evidence="2">
    <location>
        <begin position="28"/>
        <end position="63"/>
    </location>
</feature>
<proteinExistence type="predicted"/>
<dbReference type="OrthoDB" id="26525at2759"/>
<protein>
    <recommendedName>
        <fullName evidence="2">EF-hand domain-containing protein</fullName>
    </recommendedName>
</protein>
<organism evidence="3 4">
    <name type="scientific">Handroanthus impetiginosus</name>
    <dbReference type="NCBI Taxonomy" id="429701"/>
    <lineage>
        <taxon>Eukaryota</taxon>
        <taxon>Viridiplantae</taxon>
        <taxon>Streptophyta</taxon>
        <taxon>Embryophyta</taxon>
        <taxon>Tracheophyta</taxon>
        <taxon>Spermatophyta</taxon>
        <taxon>Magnoliopsida</taxon>
        <taxon>eudicotyledons</taxon>
        <taxon>Gunneridae</taxon>
        <taxon>Pentapetalae</taxon>
        <taxon>asterids</taxon>
        <taxon>lamiids</taxon>
        <taxon>Lamiales</taxon>
        <taxon>Bignoniaceae</taxon>
        <taxon>Crescentiina</taxon>
        <taxon>Tabebuia alliance</taxon>
        <taxon>Handroanthus</taxon>
    </lineage>
</organism>
<dbReference type="STRING" id="429701.A0A2G9GJT6"/>
<evidence type="ECO:0000259" key="2">
    <source>
        <dbReference type="PROSITE" id="PS50222"/>
    </source>
</evidence>
<evidence type="ECO:0000256" key="1">
    <source>
        <dbReference type="ARBA" id="ARBA00022837"/>
    </source>
</evidence>
<name>A0A2G9GJT6_9LAMI</name>
<dbReference type="Gene3D" id="1.10.238.10">
    <property type="entry name" value="EF-hand"/>
    <property type="match status" value="1"/>
</dbReference>
<keyword evidence="1" id="KW-0106">Calcium</keyword>
<gene>
    <name evidence="3" type="ORF">CDL12_21926</name>
</gene>
<dbReference type="EMBL" id="NKXS01004737">
    <property type="protein sequence ID" value="PIN05536.1"/>
    <property type="molecule type" value="Genomic_DNA"/>
</dbReference>
<dbReference type="InterPro" id="IPR011992">
    <property type="entry name" value="EF-hand-dom_pair"/>
</dbReference>
<dbReference type="InterPro" id="IPR018247">
    <property type="entry name" value="EF_Hand_1_Ca_BS"/>
</dbReference>
<dbReference type="Proteomes" id="UP000231279">
    <property type="component" value="Unassembled WGS sequence"/>
</dbReference>